<evidence type="ECO:0000256" key="5">
    <source>
        <dbReference type="ARBA" id="ARBA00023288"/>
    </source>
</evidence>
<keyword evidence="3 7" id="KW-0472">Membrane</keyword>
<evidence type="ECO:0000256" key="1">
    <source>
        <dbReference type="ARBA" id="ARBA00004635"/>
    </source>
</evidence>
<dbReference type="Gene3D" id="3.40.190.10">
    <property type="entry name" value="Periplasmic binding protein-like II"/>
    <property type="match status" value="2"/>
</dbReference>
<evidence type="ECO:0000313" key="9">
    <source>
        <dbReference type="Proteomes" id="UP000033682"/>
    </source>
</evidence>
<sequence>MSKKRNRNIIIGVIVAIIVVAIGWFSFGPKPNNQKSSNHVVTVGIVSETKPKQDIWKHVAATAKKKYGVTVKIKNFTDYTQPNKAVKNGDIDLNAFQHYAFLDAWNKSNHGGVVAIGRTEINPIRLYSKKYHKLSDLPDGATIAVPNDASNESRALFVLKNAGLITLPKGKKLPTVADIVKNPKKLKVKEVAADQCGRVIDSVDAAVINNDFARPAGLGKKQTIFVEPVNKDSLKWVNIICARKGEEKKKDYLAVVKAYQTEETKRLDKKYYGDMQKTAWDIKF</sequence>
<comment type="similarity">
    <text evidence="6">Belongs to the nlpA lipoprotein family.</text>
</comment>
<dbReference type="AlphaFoldDB" id="A0A0F4LSF9"/>
<evidence type="ECO:0000313" key="8">
    <source>
        <dbReference type="EMBL" id="KJY61480.1"/>
    </source>
</evidence>
<comment type="subcellular location">
    <subcellularLocation>
        <location evidence="1">Membrane</location>
        <topology evidence="1">Lipid-anchor</topology>
    </subcellularLocation>
</comment>
<keyword evidence="4" id="KW-0564">Palmitate</keyword>
<gene>
    <name evidence="8" type="ORF">JF72_07640</name>
</gene>
<keyword evidence="5 6" id="KW-0449">Lipoprotein</keyword>
<dbReference type="Proteomes" id="UP000033682">
    <property type="component" value="Unassembled WGS sequence"/>
</dbReference>
<evidence type="ECO:0000256" key="6">
    <source>
        <dbReference type="PIRNR" id="PIRNR002854"/>
    </source>
</evidence>
<keyword evidence="2" id="KW-0732">Signal</keyword>
<evidence type="ECO:0000256" key="3">
    <source>
        <dbReference type="ARBA" id="ARBA00023136"/>
    </source>
</evidence>
<organism evidence="8 9">
    <name type="scientific">Lactobacillus apis</name>
    <dbReference type="NCBI Taxonomy" id="303541"/>
    <lineage>
        <taxon>Bacteria</taxon>
        <taxon>Bacillati</taxon>
        <taxon>Bacillota</taxon>
        <taxon>Bacilli</taxon>
        <taxon>Lactobacillales</taxon>
        <taxon>Lactobacillaceae</taxon>
        <taxon>Lactobacillus</taxon>
    </lineage>
</organism>
<evidence type="ECO:0000256" key="4">
    <source>
        <dbReference type="ARBA" id="ARBA00023139"/>
    </source>
</evidence>
<comment type="caution">
    <text evidence="8">The sequence shown here is derived from an EMBL/GenBank/DDBJ whole genome shotgun (WGS) entry which is preliminary data.</text>
</comment>
<dbReference type="PANTHER" id="PTHR30429:SF0">
    <property type="entry name" value="METHIONINE-BINDING LIPOPROTEIN METQ"/>
    <property type="match status" value="1"/>
</dbReference>
<feature type="transmembrane region" description="Helical" evidence="7">
    <location>
        <begin position="9"/>
        <end position="27"/>
    </location>
</feature>
<evidence type="ECO:0000256" key="7">
    <source>
        <dbReference type="SAM" id="Phobius"/>
    </source>
</evidence>
<evidence type="ECO:0000256" key="2">
    <source>
        <dbReference type="ARBA" id="ARBA00022729"/>
    </source>
</evidence>
<dbReference type="RefSeq" id="WP_046306991.1">
    <property type="nucleotide sequence ID" value="NZ_KQ034000.1"/>
</dbReference>
<dbReference type="GO" id="GO:0016020">
    <property type="term" value="C:membrane"/>
    <property type="evidence" value="ECO:0007669"/>
    <property type="project" value="UniProtKB-SubCell"/>
</dbReference>
<name>A0A0F4LSF9_9LACO</name>
<dbReference type="PIRSF" id="PIRSF002854">
    <property type="entry name" value="MetQ"/>
    <property type="match status" value="1"/>
</dbReference>
<keyword evidence="7" id="KW-0812">Transmembrane</keyword>
<dbReference type="HOGENOM" id="CLU_067080_1_0_9"/>
<keyword evidence="9" id="KW-1185">Reference proteome</keyword>
<dbReference type="Pfam" id="PF03180">
    <property type="entry name" value="Lipoprotein_9"/>
    <property type="match status" value="1"/>
</dbReference>
<dbReference type="EMBL" id="JXLG01000005">
    <property type="protein sequence ID" value="KJY61480.1"/>
    <property type="molecule type" value="Genomic_DNA"/>
</dbReference>
<dbReference type="PATRIC" id="fig|303541.3.peg.921"/>
<keyword evidence="7" id="KW-1133">Transmembrane helix</keyword>
<protein>
    <recommendedName>
        <fullName evidence="6">Lipoprotein</fullName>
    </recommendedName>
</protein>
<reference evidence="8 9" key="1">
    <citation type="submission" date="2015-01" db="EMBL/GenBank/DDBJ databases">
        <title>Comparative genomics of the lactic acid bacteria isolated from the honey bee gut.</title>
        <authorList>
            <person name="Ellegaard K.M."/>
            <person name="Tamarit D."/>
            <person name="Javelind E."/>
            <person name="Olofsson T."/>
            <person name="Andersson S.G."/>
            <person name="Vasquez A."/>
        </authorList>
    </citation>
    <scope>NUCLEOTIDE SEQUENCE [LARGE SCALE GENOMIC DNA]</scope>
    <source>
        <strain evidence="8 9">Hma11</strain>
    </source>
</reference>
<proteinExistence type="inferred from homology"/>
<dbReference type="SUPFAM" id="SSF53850">
    <property type="entry name" value="Periplasmic binding protein-like II"/>
    <property type="match status" value="1"/>
</dbReference>
<dbReference type="InterPro" id="IPR004872">
    <property type="entry name" value="Lipoprotein_NlpA"/>
</dbReference>
<dbReference type="STRING" id="303541.JF72_07640"/>
<dbReference type="PANTHER" id="PTHR30429">
    <property type="entry name" value="D-METHIONINE-BINDING LIPOPROTEIN METQ"/>
    <property type="match status" value="1"/>
</dbReference>
<accession>A0A0F4LSF9</accession>